<dbReference type="CDD" id="cd18870">
    <property type="entry name" value="NUDIX_AcylCoAdiphos_Nudt19"/>
    <property type="match status" value="1"/>
</dbReference>
<evidence type="ECO:0000256" key="1">
    <source>
        <dbReference type="ARBA" id="ARBA00001936"/>
    </source>
</evidence>
<feature type="domain" description="Nudix hydrolase" evidence="7">
    <location>
        <begin position="29"/>
        <end position="236"/>
    </location>
</feature>
<dbReference type="Proteomes" id="UP001220064">
    <property type="component" value="Chromosome"/>
</dbReference>
<keyword evidence="9" id="KW-1185">Reference proteome</keyword>
<dbReference type="InterPro" id="IPR039121">
    <property type="entry name" value="NUDT19"/>
</dbReference>
<accession>A0ABY7U7H9</accession>
<evidence type="ECO:0000256" key="5">
    <source>
        <dbReference type="ARBA" id="ARBA00022842"/>
    </source>
</evidence>
<evidence type="ECO:0000256" key="3">
    <source>
        <dbReference type="ARBA" id="ARBA00022723"/>
    </source>
</evidence>
<dbReference type="InterPro" id="IPR000086">
    <property type="entry name" value="NUDIX_hydrolase_dom"/>
</dbReference>
<evidence type="ECO:0000256" key="6">
    <source>
        <dbReference type="ARBA" id="ARBA00023211"/>
    </source>
</evidence>
<dbReference type="Gene3D" id="3.90.79.10">
    <property type="entry name" value="Nucleoside Triphosphate Pyrophosphohydrolase"/>
    <property type="match status" value="1"/>
</dbReference>
<sequence>MEGGQRNTQSVDLDLIDAIDETDTRGLHGARLAATVILVRDGRDGLEVWIQERQATMRNYPGYAVFPGGGVDPRDFPGRHWDSGDLWSGPSVVSCARTMGVTKYKAHALIFAAARELFEEAGILLAGGDCGPGGCQPEMFSQERPELESHRLSFTDFLEQNRLHVDAGKLLPWSRWVGVVKEQTFDTFFFLACVPEGQEPDGNTPEATDAGWFPPQLILDGWRAGLVRLVIPTWAQLLRLSRCRSVAEAVDDASFSDLRPVVGDPRTDQRYREFFTTHPIERI</sequence>
<name>A0ABY7U7H9_9CORY</name>
<protein>
    <submittedName>
        <fullName evidence="8">NUDIX domain protein</fullName>
    </submittedName>
</protein>
<comment type="cofactor">
    <cofactor evidence="2">
        <name>Mg(2+)</name>
        <dbReference type="ChEBI" id="CHEBI:18420"/>
    </cofactor>
</comment>
<evidence type="ECO:0000313" key="9">
    <source>
        <dbReference type="Proteomes" id="UP001220064"/>
    </source>
</evidence>
<dbReference type="EMBL" id="CP063189">
    <property type="protein sequence ID" value="WCZ32351.1"/>
    <property type="molecule type" value="Genomic_DNA"/>
</dbReference>
<keyword evidence="5" id="KW-0460">Magnesium</keyword>
<keyword evidence="6" id="KW-0464">Manganese</keyword>
<gene>
    <name evidence="8" type="ORF">CMASS_04505</name>
</gene>
<keyword evidence="4" id="KW-0378">Hydrolase</keyword>
<dbReference type="PANTHER" id="PTHR12318">
    <property type="entry name" value="TESTOSTERONE-REGULATED PROTEIN RP2"/>
    <property type="match status" value="1"/>
</dbReference>
<dbReference type="SUPFAM" id="SSF55811">
    <property type="entry name" value="Nudix"/>
    <property type="match status" value="1"/>
</dbReference>
<evidence type="ECO:0000256" key="4">
    <source>
        <dbReference type="ARBA" id="ARBA00022801"/>
    </source>
</evidence>
<keyword evidence="3" id="KW-0479">Metal-binding</keyword>
<organism evidence="8 9">
    <name type="scientific">Corynebacterium massiliense DSM 45435</name>
    <dbReference type="NCBI Taxonomy" id="1121364"/>
    <lineage>
        <taxon>Bacteria</taxon>
        <taxon>Bacillati</taxon>
        <taxon>Actinomycetota</taxon>
        <taxon>Actinomycetes</taxon>
        <taxon>Mycobacteriales</taxon>
        <taxon>Corynebacteriaceae</taxon>
        <taxon>Corynebacterium</taxon>
    </lineage>
</organism>
<dbReference type="InterPro" id="IPR015797">
    <property type="entry name" value="NUDIX_hydrolase-like_dom_sf"/>
</dbReference>
<dbReference type="PANTHER" id="PTHR12318:SF0">
    <property type="entry name" value="ACYL-COENZYME A DIPHOSPHATASE NUDT19"/>
    <property type="match status" value="1"/>
</dbReference>
<evidence type="ECO:0000256" key="2">
    <source>
        <dbReference type="ARBA" id="ARBA00001946"/>
    </source>
</evidence>
<evidence type="ECO:0000259" key="7">
    <source>
        <dbReference type="PROSITE" id="PS51462"/>
    </source>
</evidence>
<comment type="cofactor">
    <cofactor evidence="1">
        <name>Mn(2+)</name>
        <dbReference type="ChEBI" id="CHEBI:29035"/>
    </cofactor>
</comment>
<reference evidence="8 9" key="1">
    <citation type="submission" date="2020-10" db="EMBL/GenBank/DDBJ databases">
        <title>Complete genome sequence of Corynebacterium massiliense DSM 45435, type strain of Corynebacterium massiliense.</title>
        <authorList>
            <person name="Busche T."/>
            <person name="Kalinowski J."/>
            <person name="Ruckert C."/>
        </authorList>
    </citation>
    <scope>NUCLEOTIDE SEQUENCE [LARGE SCALE GENOMIC DNA]</scope>
    <source>
        <strain evidence="8 9">DSM 45435</strain>
    </source>
</reference>
<dbReference type="RefSeq" id="WP_022862454.1">
    <property type="nucleotide sequence ID" value="NZ_ATVG01000002.1"/>
</dbReference>
<proteinExistence type="predicted"/>
<dbReference type="PROSITE" id="PS51462">
    <property type="entry name" value="NUDIX"/>
    <property type="match status" value="1"/>
</dbReference>
<evidence type="ECO:0000313" key="8">
    <source>
        <dbReference type="EMBL" id="WCZ32351.1"/>
    </source>
</evidence>